<dbReference type="EMBL" id="CANL01000029">
    <property type="protein sequence ID" value="CCM64187.1"/>
    <property type="molecule type" value="Genomic_DNA"/>
</dbReference>
<feature type="compositionally biased region" description="Acidic residues" evidence="1">
    <location>
        <begin position="271"/>
        <end position="282"/>
    </location>
</feature>
<feature type="compositionally biased region" description="Polar residues" evidence="1">
    <location>
        <begin position="315"/>
        <end position="326"/>
    </location>
</feature>
<accession>R4Z630</accession>
<proteinExistence type="predicted"/>
<keyword evidence="3" id="KW-1185">Reference proteome</keyword>
<organism evidence="2 3">
    <name type="scientific">Candidatus Neomicrothrix parvicella RN1</name>
    <dbReference type="NCBI Taxonomy" id="1229780"/>
    <lineage>
        <taxon>Bacteria</taxon>
        <taxon>Bacillati</taxon>
        <taxon>Actinomycetota</taxon>
        <taxon>Acidimicrobiia</taxon>
        <taxon>Acidimicrobiales</taxon>
        <taxon>Microthrixaceae</taxon>
        <taxon>Candidatus Neomicrothrix</taxon>
    </lineage>
</organism>
<dbReference type="STRING" id="1229780.BN381_350047"/>
<feature type="compositionally biased region" description="Low complexity" evidence="1">
    <location>
        <begin position="339"/>
        <end position="348"/>
    </location>
</feature>
<protein>
    <submittedName>
        <fullName evidence="2">Uncharacterized protein</fullName>
    </submittedName>
</protein>
<feature type="region of interest" description="Disordered" evidence="1">
    <location>
        <begin position="313"/>
        <end position="365"/>
    </location>
</feature>
<feature type="region of interest" description="Disordered" evidence="1">
    <location>
        <begin position="218"/>
        <end position="301"/>
    </location>
</feature>
<feature type="compositionally biased region" description="Basic residues" evidence="1">
    <location>
        <begin position="354"/>
        <end position="365"/>
    </location>
</feature>
<evidence type="ECO:0000313" key="3">
    <source>
        <dbReference type="Proteomes" id="UP000018291"/>
    </source>
</evidence>
<feature type="compositionally biased region" description="Basic and acidic residues" evidence="1">
    <location>
        <begin position="225"/>
        <end position="238"/>
    </location>
</feature>
<feature type="compositionally biased region" description="Low complexity" evidence="1">
    <location>
        <begin position="239"/>
        <end position="257"/>
    </location>
</feature>
<sequence length="365" mass="38831">MECLLTLGTGGAAVAGECRPHSVRTSSRDEVAVRSHRRVSVRRPECCRSMNRWNLQVRVVPGRAQGSLTLVTARSVNLRLWGRLGNAGLVWRAKAFLSHGKHGGQHRNAHDDQEGQFQVIANDRHVAEAVADQGDPRPPQHAADHVEAGKRPVGHVAHTGHHGAEGPHDGHEAGQHDGLRSMSIEEGNGAVPMFSLQNPPVGALEQRRTRAASQEITGLVPSDGGNDHHQDQHPDVGVERQPGQSPRSRSSGGEQQRVAGEKEPNEQAGLGEDDGGDADQPEGIDQMAGREIHQCGSGPFACTISDDHVTMAGRASSSATNESVSTFVPDRARPDALAPSPTGSTPPVGSGGRGWRRHARRAEPA</sequence>
<dbReference type="AlphaFoldDB" id="R4Z630"/>
<comment type="caution">
    <text evidence="2">The sequence shown here is derived from an EMBL/GenBank/DDBJ whole genome shotgun (WGS) entry which is preliminary data.</text>
</comment>
<feature type="region of interest" description="Disordered" evidence="1">
    <location>
        <begin position="154"/>
        <end position="176"/>
    </location>
</feature>
<feature type="compositionally biased region" description="Basic and acidic residues" evidence="1">
    <location>
        <begin position="162"/>
        <end position="176"/>
    </location>
</feature>
<evidence type="ECO:0000256" key="1">
    <source>
        <dbReference type="SAM" id="MobiDB-lite"/>
    </source>
</evidence>
<dbReference type="Proteomes" id="UP000018291">
    <property type="component" value="Unassembled WGS sequence"/>
</dbReference>
<gene>
    <name evidence="2" type="ORF">BN381_350047</name>
</gene>
<dbReference type="HOGENOM" id="CLU_757966_0_0_11"/>
<reference evidence="2 3" key="1">
    <citation type="journal article" date="2013" name="ISME J.">
        <title>Metabolic model for the filamentous 'Candidatus Microthrix parvicella' based on genomic and metagenomic analyses.</title>
        <authorList>
            <person name="Jon McIlroy S."/>
            <person name="Kristiansen R."/>
            <person name="Albertsen M."/>
            <person name="Michael Karst S."/>
            <person name="Rossetti S."/>
            <person name="Lund Nielsen J."/>
            <person name="Tandoi V."/>
            <person name="James Seviour R."/>
            <person name="Nielsen P.H."/>
        </authorList>
    </citation>
    <scope>NUCLEOTIDE SEQUENCE [LARGE SCALE GENOMIC DNA]</scope>
    <source>
        <strain evidence="2 3">RN1</strain>
    </source>
</reference>
<evidence type="ECO:0000313" key="2">
    <source>
        <dbReference type="EMBL" id="CCM64187.1"/>
    </source>
</evidence>
<name>R4Z630_9ACTN</name>